<keyword evidence="5" id="KW-0560">Oxidoreductase</keyword>
<evidence type="ECO:0000256" key="3">
    <source>
        <dbReference type="ARBA" id="ARBA00022559"/>
    </source>
</evidence>
<dbReference type="PROSITE" id="PS51352">
    <property type="entry name" value="THIOREDOXIN_2"/>
    <property type="match status" value="1"/>
</dbReference>
<feature type="domain" description="Thioredoxin" evidence="12">
    <location>
        <begin position="40"/>
        <end position="209"/>
    </location>
</feature>
<protein>
    <recommendedName>
        <fullName evidence="2">thioredoxin-dependent peroxiredoxin</fullName>
        <ecNumber evidence="2">1.11.1.24</ecNumber>
    </recommendedName>
    <alternativeName>
        <fullName evidence="8">Thioredoxin peroxidase</fullName>
    </alternativeName>
    <alternativeName>
        <fullName evidence="10">Thioredoxin-dependent peroxiredoxin Bcp</fullName>
    </alternativeName>
</protein>
<evidence type="ECO:0000256" key="10">
    <source>
        <dbReference type="ARBA" id="ARBA00042639"/>
    </source>
</evidence>
<dbReference type="EC" id="1.11.1.24" evidence="2"/>
<keyword evidence="3" id="KW-0575">Peroxidase</keyword>
<accession>A0ABP7WY97</accession>
<keyword evidence="6" id="KW-1015">Disulfide bond</keyword>
<dbReference type="SUPFAM" id="SSF52833">
    <property type="entry name" value="Thioredoxin-like"/>
    <property type="match status" value="1"/>
</dbReference>
<keyword evidence="14" id="KW-1185">Reference proteome</keyword>
<dbReference type="InterPro" id="IPR013766">
    <property type="entry name" value="Thioredoxin_domain"/>
</dbReference>
<comment type="catalytic activity">
    <reaction evidence="11">
        <text>a hydroperoxide + [thioredoxin]-dithiol = an alcohol + [thioredoxin]-disulfide + H2O</text>
        <dbReference type="Rhea" id="RHEA:62620"/>
        <dbReference type="Rhea" id="RHEA-COMP:10698"/>
        <dbReference type="Rhea" id="RHEA-COMP:10700"/>
        <dbReference type="ChEBI" id="CHEBI:15377"/>
        <dbReference type="ChEBI" id="CHEBI:29950"/>
        <dbReference type="ChEBI" id="CHEBI:30879"/>
        <dbReference type="ChEBI" id="CHEBI:35924"/>
        <dbReference type="ChEBI" id="CHEBI:50058"/>
        <dbReference type="EC" id="1.11.1.24"/>
    </reaction>
</comment>
<comment type="similarity">
    <text evidence="9">Belongs to the peroxiredoxin family. BCP/PrxQ subfamily.</text>
</comment>
<evidence type="ECO:0000256" key="6">
    <source>
        <dbReference type="ARBA" id="ARBA00023157"/>
    </source>
</evidence>
<evidence type="ECO:0000256" key="4">
    <source>
        <dbReference type="ARBA" id="ARBA00022862"/>
    </source>
</evidence>
<evidence type="ECO:0000256" key="5">
    <source>
        <dbReference type="ARBA" id="ARBA00023002"/>
    </source>
</evidence>
<sequence length="209" mass="23474">MGLWLPSFDIFKLKKINMKKVLLIAFFILSSAALYAQAGLKKGGQAPVFTAKDNYGKIISLKTLLKTHKAVVLFFYRGQWCPYCNKHLQQLQDSLQMLTGKGAYVVGVTPETAENINKTIGKTHASFSIVQDKDYKIMKAYDVNYVLDDKTVGAYKKYGIDLDQNNGNTDHVLPVPATYVIDKSGKLVFVHFDKDYRNRPSIRAIADAI</sequence>
<evidence type="ECO:0000256" key="8">
    <source>
        <dbReference type="ARBA" id="ARBA00032824"/>
    </source>
</evidence>
<evidence type="ECO:0000256" key="1">
    <source>
        <dbReference type="ARBA" id="ARBA00003330"/>
    </source>
</evidence>
<keyword evidence="7" id="KW-0676">Redox-active center</keyword>
<gene>
    <name evidence="13" type="ORF">GCM10022392_25310</name>
</gene>
<dbReference type="InterPro" id="IPR000866">
    <property type="entry name" value="AhpC/TSA"/>
</dbReference>
<dbReference type="CDD" id="cd02970">
    <property type="entry name" value="PRX_like2"/>
    <property type="match status" value="1"/>
</dbReference>
<evidence type="ECO:0000313" key="14">
    <source>
        <dbReference type="Proteomes" id="UP001500841"/>
    </source>
</evidence>
<evidence type="ECO:0000259" key="12">
    <source>
        <dbReference type="PROSITE" id="PS51352"/>
    </source>
</evidence>
<evidence type="ECO:0000256" key="2">
    <source>
        <dbReference type="ARBA" id="ARBA00013017"/>
    </source>
</evidence>
<reference evidence="14" key="1">
    <citation type="journal article" date="2019" name="Int. J. Syst. Evol. Microbiol.">
        <title>The Global Catalogue of Microorganisms (GCM) 10K type strain sequencing project: providing services to taxonomists for standard genome sequencing and annotation.</title>
        <authorList>
            <consortium name="The Broad Institute Genomics Platform"/>
            <consortium name="The Broad Institute Genome Sequencing Center for Infectious Disease"/>
            <person name="Wu L."/>
            <person name="Ma J."/>
        </authorList>
    </citation>
    <scope>NUCLEOTIDE SEQUENCE [LARGE SCALE GENOMIC DNA]</scope>
    <source>
        <strain evidence="14">JCM 17085</strain>
    </source>
</reference>
<name>A0ABP7WY97_9SPHI</name>
<dbReference type="PANTHER" id="PTHR42801:SF7">
    <property type="entry name" value="SLL1159 PROTEIN"/>
    <property type="match status" value="1"/>
</dbReference>
<dbReference type="PANTHER" id="PTHR42801">
    <property type="entry name" value="THIOREDOXIN-DEPENDENT PEROXIDE REDUCTASE"/>
    <property type="match status" value="1"/>
</dbReference>
<evidence type="ECO:0000256" key="9">
    <source>
        <dbReference type="ARBA" id="ARBA00038489"/>
    </source>
</evidence>
<evidence type="ECO:0000256" key="11">
    <source>
        <dbReference type="ARBA" id="ARBA00049091"/>
    </source>
</evidence>
<comment type="caution">
    <text evidence="13">The sequence shown here is derived from an EMBL/GenBank/DDBJ whole genome shotgun (WGS) entry which is preliminary data.</text>
</comment>
<dbReference type="InterPro" id="IPR050924">
    <property type="entry name" value="Peroxiredoxin_BCP/PrxQ"/>
</dbReference>
<organism evidence="13 14">
    <name type="scientific">Mucilaginibacter panaciglaebae</name>
    <dbReference type="NCBI Taxonomy" id="502331"/>
    <lineage>
        <taxon>Bacteria</taxon>
        <taxon>Pseudomonadati</taxon>
        <taxon>Bacteroidota</taxon>
        <taxon>Sphingobacteriia</taxon>
        <taxon>Sphingobacteriales</taxon>
        <taxon>Sphingobacteriaceae</taxon>
        <taxon>Mucilaginibacter</taxon>
    </lineage>
</organism>
<dbReference type="InterPro" id="IPR036249">
    <property type="entry name" value="Thioredoxin-like_sf"/>
</dbReference>
<dbReference type="Pfam" id="PF00578">
    <property type="entry name" value="AhpC-TSA"/>
    <property type="match status" value="1"/>
</dbReference>
<dbReference type="EMBL" id="BAABCV010000009">
    <property type="protein sequence ID" value="GAA4099852.1"/>
    <property type="molecule type" value="Genomic_DNA"/>
</dbReference>
<dbReference type="Gene3D" id="3.40.30.10">
    <property type="entry name" value="Glutaredoxin"/>
    <property type="match status" value="1"/>
</dbReference>
<proteinExistence type="inferred from homology"/>
<evidence type="ECO:0000256" key="7">
    <source>
        <dbReference type="ARBA" id="ARBA00023284"/>
    </source>
</evidence>
<dbReference type="Proteomes" id="UP001500841">
    <property type="component" value="Unassembled WGS sequence"/>
</dbReference>
<evidence type="ECO:0000313" key="13">
    <source>
        <dbReference type="EMBL" id="GAA4099852.1"/>
    </source>
</evidence>
<comment type="function">
    <text evidence="1">Thiol-specific peroxidase that catalyzes the reduction of hydrogen peroxide and organic hydroperoxides to water and alcohols, respectively. Plays a role in cell protection against oxidative stress by detoxifying peroxides and as sensor of hydrogen peroxide-mediated signaling events.</text>
</comment>
<keyword evidence="4" id="KW-0049">Antioxidant</keyword>